<sequence>MEHLLSAPVFALPQAAKQALLLARLNALTAHHQAHCTAYDNVLQAFGWTAAATDYAALPYLAARLFKLAQWQSVPQSEVFKVLTSSGTTGSPSRIVLDRETAALQSKVLVKILQEFVGKQRLPMLLVEQPALIQNRSGFSARGAGALGLSFLGRDHTYALDEQMRPNWPVIEVFCDKYAGQPVLLFGFTFMVWQCLLEPLRERGLQLPLTQGILFHSGGWKKLQHLAVDNPAFKARCREQLGLGRVYNFYGMVEQVGSIFVECEQGHLHAPVFADVQVRDPLTHQPLGIGSPGLLQVLSAIPGSYPGHSLLSEDLGVLLGEDDCPCGRHGRYFHVAGRQHGAEVRGCSDTFQ</sequence>
<evidence type="ECO:0000313" key="2">
    <source>
        <dbReference type="EMBL" id="HAT6343444.1"/>
    </source>
</evidence>
<dbReference type="Proteomes" id="UP000859505">
    <property type="component" value="Unassembled WGS sequence"/>
</dbReference>
<dbReference type="AlphaFoldDB" id="A0AAD3YIW4"/>
<dbReference type="GO" id="GO:0008218">
    <property type="term" value="P:bioluminescence"/>
    <property type="evidence" value="ECO:0007669"/>
    <property type="project" value="InterPro"/>
</dbReference>
<reference evidence="2" key="2">
    <citation type="submission" date="2020-01" db="EMBL/GenBank/DDBJ databases">
        <authorList>
            <consortium name="NCBI Pathogen Detection Project"/>
        </authorList>
    </citation>
    <scope>NUCLEOTIDE SEQUENCE</scope>
    <source>
        <strain evidence="2">OLC2673_Aeromonas</strain>
    </source>
</reference>
<reference evidence="2" key="1">
    <citation type="journal article" date="2018" name="Genome Biol.">
        <title>SKESA: strategic k-mer extension for scrupulous assemblies.</title>
        <authorList>
            <person name="Souvorov A."/>
            <person name="Agarwala R."/>
            <person name="Lipman D.J."/>
        </authorList>
    </citation>
    <scope>NUCLEOTIDE SEQUENCE</scope>
    <source>
        <strain evidence="2">OLC2673_Aeromonas</strain>
    </source>
</reference>
<comment type="caution">
    <text evidence="2">The sequence shown here is derived from an EMBL/GenBank/DDBJ whole genome shotgun (WGS) entry which is preliminary data.</text>
</comment>
<accession>A0AAD3YIW4</accession>
<dbReference type="Pfam" id="PF04443">
    <property type="entry name" value="LuxE"/>
    <property type="match status" value="1"/>
</dbReference>
<name>A0AAD3YIW4_AERHY</name>
<dbReference type="RefSeq" id="WP_201905429.1">
    <property type="nucleotide sequence ID" value="NZ_JAEHIV010000011.1"/>
</dbReference>
<dbReference type="Gene3D" id="3.40.50.12780">
    <property type="entry name" value="N-terminal domain of ligase-like"/>
    <property type="match status" value="1"/>
</dbReference>
<dbReference type="InterPro" id="IPR042099">
    <property type="entry name" value="ANL_N_sf"/>
</dbReference>
<dbReference type="SUPFAM" id="SSF56801">
    <property type="entry name" value="Acetyl-CoA synthetase-like"/>
    <property type="match status" value="1"/>
</dbReference>
<dbReference type="GO" id="GO:0047474">
    <property type="term" value="F:long-chain fatty acid--protein ligase activity"/>
    <property type="evidence" value="ECO:0007669"/>
    <property type="project" value="InterPro"/>
</dbReference>
<dbReference type="EMBL" id="DACTUL010000006">
    <property type="protein sequence ID" value="HAT6343444.1"/>
    <property type="molecule type" value="Genomic_DNA"/>
</dbReference>
<evidence type="ECO:0000313" key="3">
    <source>
        <dbReference type="Proteomes" id="UP000859505"/>
    </source>
</evidence>
<feature type="domain" description="Acyl-protein synthetase LuxE" evidence="1">
    <location>
        <begin position="4"/>
        <end position="350"/>
    </location>
</feature>
<evidence type="ECO:0000259" key="1">
    <source>
        <dbReference type="Pfam" id="PF04443"/>
    </source>
</evidence>
<gene>
    <name evidence="2" type="ORF">JAJ28_001152</name>
</gene>
<proteinExistence type="predicted"/>
<organism evidence="2 3">
    <name type="scientific">Aeromonas hydrophila</name>
    <dbReference type="NCBI Taxonomy" id="644"/>
    <lineage>
        <taxon>Bacteria</taxon>
        <taxon>Pseudomonadati</taxon>
        <taxon>Pseudomonadota</taxon>
        <taxon>Gammaproteobacteria</taxon>
        <taxon>Aeromonadales</taxon>
        <taxon>Aeromonadaceae</taxon>
        <taxon>Aeromonas</taxon>
    </lineage>
</organism>
<protein>
    <submittedName>
        <fullName evidence="2">Acyl-protein synthetase</fullName>
    </submittedName>
</protein>
<dbReference type="InterPro" id="IPR007534">
    <property type="entry name" value="LuxE"/>
</dbReference>